<protein>
    <submittedName>
        <fullName evidence="1">Uncharacterized protein</fullName>
    </submittedName>
</protein>
<dbReference type="AlphaFoldDB" id="A0A1X7U4G7"/>
<proteinExistence type="predicted"/>
<dbReference type="EnsemblMetazoa" id="Aqu2.1.22635_001">
    <property type="protein sequence ID" value="Aqu2.1.22635_001"/>
    <property type="gene ID" value="Aqu2.1.22635"/>
</dbReference>
<organism evidence="1">
    <name type="scientific">Amphimedon queenslandica</name>
    <name type="common">Sponge</name>
    <dbReference type="NCBI Taxonomy" id="400682"/>
    <lineage>
        <taxon>Eukaryota</taxon>
        <taxon>Metazoa</taxon>
        <taxon>Porifera</taxon>
        <taxon>Demospongiae</taxon>
        <taxon>Heteroscleromorpha</taxon>
        <taxon>Haplosclerida</taxon>
        <taxon>Niphatidae</taxon>
        <taxon>Amphimedon</taxon>
    </lineage>
</organism>
<dbReference type="InParanoid" id="A0A1X7U4G7"/>
<reference evidence="1" key="1">
    <citation type="submission" date="2017-05" db="UniProtKB">
        <authorList>
            <consortium name="EnsemblMetazoa"/>
        </authorList>
    </citation>
    <scope>IDENTIFICATION</scope>
</reference>
<accession>A0A1X7U4G7</accession>
<evidence type="ECO:0000313" key="1">
    <source>
        <dbReference type="EnsemblMetazoa" id="Aqu2.1.22635_001"/>
    </source>
</evidence>
<name>A0A1X7U4G7_AMPQE</name>
<sequence>IRGVWSQQSQVLLDIRVVNTDSQSYLNQSPSNVLAIAEEEKKAKYLSACEARKALFTLICVSVDGM</sequence>